<evidence type="ECO:0000313" key="3">
    <source>
        <dbReference type="Proteomes" id="UP000800035"/>
    </source>
</evidence>
<evidence type="ECO:0000256" key="1">
    <source>
        <dbReference type="SAM" id="SignalP"/>
    </source>
</evidence>
<dbReference type="OrthoDB" id="5215637at2759"/>
<gene>
    <name evidence="2" type="ORF">CC80DRAFT_598750</name>
</gene>
<feature type="chain" id="PRO_5025625678" description="Endonuclease/exonuclease/phosphatase domain-containing protein" evidence="1">
    <location>
        <begin position="20"/>
        <end position="229"/>
    </location>
</feature>
<keyword evidence="3" id="KW-1185">Reference proteome</keyword>
<dbReference type="AlphaFoldDB" id="A0A6A5TBL5"/>
<name>A0A6A5TBL5_9PLEO</name>
<feature type="signal peptide" evidence="1">
    <location>
        <begin position="1"/>
        <end position="19"/>
    </location>
</feature>
<evidence type="ECO:0008006" key="4">
    <source>
        <dbReference type="Google" id="ProtNLM"/>
    </source>
</evidence>
<evidence type="ECO:0000313" key="2">
    <source>
        <dbReference type="EMBL" id="KAF1949574.1"/>
    </source>
</evidence>
<accession>A0A6A5TBL5</accession>
<protein>
    <recommendedName>
        <fullName evidence="4">Endonuclease/exonuclease/phosphatase domain-containing protein</fullName>
    </recommendedName>
</protein>
<organism evidence="2 3">
    <name type="scientific">Byssothecium circinans</name>
    <dbReference type="NCBI Taxonomy" id="147558"/>
    <lineage>
        <taxon>Eukaryota</taxon>
        <taxon>Fungi</taxon>
        <taxon>Dikarya</taxon>
        <taxon>Ascomycota</taxon>
        <taxon>Pezizomycotina</taxon>
        <taxon>Dothideomycetes</taxon>
        <taxon>Pleosporomycetidae</taxon>
        <taxon>Pleosporales</taxon>
        <taxon>Massarineae</taxon>
        <taxon>Massarinaceae</taxon>
        <taxon>Byssothecium</taxon>
    </lineage>
</organism>
<keyword evidence="1" id="KW-0732">Signal</keyword>
<reference evidence="2" key="1">
    <citation type="journal article" date="2020" name="Stud. Mycol.">
        <title>101 Dothideomycetes genomes: a test case for predicting lifestyles and emergence of pathogens.</title>
        <authorList>
            <person name="Haridas S."/>
            <person name="Albert R."/>
            <person name="Binder M."/>
            <person name="Bloem J."/>
            <person name="Labutti K."/>
            <person name="Salamov A."/>
            <person name="Andreopoulos B."/>
            <person name="Baker S."/>
            <person name="Barry K."/>
            <person name="Bills G."/>
            <person name="Bluhm B."/>
            <person name="Cannon C."/>
            <person name="Castanera R."/>
            <person name="Culley D."/>
            <person name="Daum C."/>
            <person name="Ezra D."/>
            <person name="Gonzalez J."/>
            <person name="Henrissat B."/>
            <person name="Kuo A."/>
            <person name="Liang C."/>
            <person name="Lipzen A."/>
            <person name="Lutzoni F."/>
            <person name="Magnuson J."/>
            <person name="Mondo S."/>
            <person name="Nolan M."/>
            <person name="Ohm R."/>
            <person name="Pangilinan J."/>
            <person name="Park H.-J."/>
            <person name="Ramirez L."/>
            <person name="Alfaro M."/>
            <person name="Sun H."/>
            <person name="Tritt A."/>
            <person name="Yoshinaga Y."/>
            <person name="Zwiers L.-H."/>
            <person name="Turgeon B."/>
            <person name="Goodwin S."/>
            <person name="Spatafora J."/>
            <person name="Crous P."/>
            <person name="Grigoriev I."/>
        </authorList>
    </citation>
    <scope>NUCLEOTIDE SEQUENCE</scope>
    <source>
        <strain evidence="2">CBS 675.92</strain>
    </source>
</reference>
<dbReference type="Proteomes" id="UP000800035">
    <property type="component" value="Unassembled WGS sequence"/>
</dbReference>
<dbReference type="EMBL" id="ML977035">
    <property type="protein sequence ID" value="KAF1949574.1"/>
    <property type="molecule type" value="Genomic_DNA"/>
</dbReference>
<proteinExistence type="predicted"/>
<sequence length="229" mass="25651">MFPTPLVLALLASPQFVSPFCFHPNATQNTDTTHAPCSNSSSDPLRFVCCAIARPNPFGGDFARGLTADRCLPNGLCQNSALVKGTNITTYFQEECTERYWNNANCPSFCINGSDGNNNRKMTPCDGTPSSERWCCGPSDDCCRSKTDPRVQLVPEVPKLLIIGDINLGSFYPNILRSNLYWRDADHASLEGLDIGTWDWSWWWNRHSLAGVWRDRLCPPIMEEEPKLI</sequence>